<evidence type="ECO:0000313" key="1">
    <source>
        <dbReference type="EMBL" id="CAD7276773.1"/>
    </source>
</evidence>
<dbReference type="AlphaFoldDB" id="A0A7R9GDH6"/>
<gene>
    <name evidence="1" type="ORF">NMOB1V02_LOCUS4523</name>
</gene>
<sequence>MAVEYQTTMEAQGAEDTSVTPNIVTQFPPLARVACLRKKRPTQNQGQQKLHVHHLLTPVLIRTQTICMGVCPPKERLGASVRGGCGLHGVMAGSGVLMGSALYGGMSTQGKTGRECAGWVWTPWSNGGERRPHGFSDCKHEGSTE</sequence>
<dbReference type="Proteomes" id="UP000678499">
    <property type="component" value="Unassembled WGS sequence"/>
</dbReference>
<organism evidence="1">
    <name type="scientific">Notodromas monacha</name>
    <dbReference type="NCBI Taxonomy" id="399045"/>
    <lineage>
        <taxon>Eukaryota</taxon>
        <taxon>Metazoa</taxon>
        <taxon>Ecdysozoa</taxon>
        <taxon>Arthropoda</taxon>
        <taxon>Crustacea</taxon>
        <taxon>Oligostraca</taxon>
        <taxon>Ostracoda</taxon>
        <taxon>Podocopa</taxon>
        <taxon>Podocopida</taxon>
        <taxon>Cypridocopina</taxon>
        <taxon>Cypridoidea</taxon>
        <taxon>Cyprididae</taxon>
        <taxon>Notodromas</taxon>
    </lineage>
</organism>
<protein>
    <submittedName>
        <fullName evidence="1">Uncharacterized protein</fullName>
    </submittedName>
</protein>
<proteinExistence type="predicted"/>
<dbReference type="EMBL" id="CAJPEX010000708">
    <property type="protein sequence ID" value="CAG0916925.1"/>
    <property type="molecule type" value="Genomic_DNA"/>
</dbReference>
<reference evidence="1" key="1">
    <citation type="submission" date="2020-11" db="EMBL/GenBank/DDBJ databases">
        <authorList>
            <person name="Tran Van P."/>
        </authorList>
    </citation>
    <scope>NUCLEOTIDE SEQUENCE</scope>
</reference>
<evidence type="ECO:0000313" key="2">
    <source>
        <dbReference type="Proteomes" id="UP000678499"/>
    </source>
</evidence>
<dbReference type="EMBL" id="OA882745">
    <property type="protein sequence ID" value="CAD7276773.1"/>
    <property type="molecule type" value="Genomic_DNA"/>
</dbReference>
<keyword evidence="2" id="KW-1185">Reference proteome</keyword>
<accession>A0A7R9GDH6</accession>
<name>A0A7R9GDH6_9CRUS</name>